<evidence type="ECO:0000313" key="2">
    <source>
        <dbReference type="Proteomes" id="UP000595140"/>
    </source>
</evidence>
<gene>
    <name evidence="1" type="ORF">CCAM_LOCUS6132</name>
</gene>
<name>A0A484KQI8_9ASTE</name>
<dbReference type="AlphaFoldDB" id="A0A484KQI8"/>
<protein>
    <submittedName>
        <fullName evidence="1">Uncharacterized protein</fullName>
    </submittedName>
</protein>
<reference evidence="1 2" key="1">
    <citation type="submission" date="2018-04" db="EMBL/GenBank/DDBJ databases">
        <authorList>
            <person name="Vogel A."/>
        </authorList>
    </citation>
    <scope>NUCLEOTIDE SEQUENCE [LARGE SCALE GENOMIC DNA]</scope>
</reference>
<dbReference type="Proteomes" id="UP000595140">
    <property type="component" value="Unassembled WGS sequence"/>
</dbReference>
<proteinExistence type="predicted"/>
<evidence type="ECO:0000313" key="1">
    <source>
        <dbReference type="EMBL" id="VFQ64356.1"/>
    </source>
</evidence>
<accession>A0A484KQI8</accession>
<sequence>MSLFTTQSPTGVAITSSGSKKGDLFVADLNIKSKKITTDIKVDSNSNIIMVTTTSRIEGLYSPDSMLDVIEGTNN</sequence>
<dbReference type="EMBL" id="OOIL02000403">
    <property type="protein sequence ID" value="VFQ64356.1"/>
    <property type="molecule type" value="Genomic_DNA"/>
</dbReference>
<organism evidence="1 2">
    <name type="scientific">Cuscuta campestris</name>
    <dbReference type="NCBI Taxonomy" id="132261"/>
    <lineage>
        <taxon>Eukaryota</taxon>
        <taxon>Viridiplantae</taxon>
        <taxon>Streptophyta</taxon>
        <taxon>Embryophyta</taxon>
        <taxon>Tracheophyta</taxon>
        <taxon>Spermatophyta</taxon>
        <taxon>Magnoliopsida</taxon>
        <taxon>eudicotyledons</taxon>
        <taxon>Gunneridae</taxon>
        <taxon>Pentapetalae</taxon>
        <taxon>asterids</taxon>
        <taxon>lamiids</taxon>
        <taxon>Solanales</taxon>
        <taxon>Convolvulaceae</taxon>
        <taxon>Cuscuteae</taxon>
        <taxon>Cuscuta</taxon>
        <taxon>Cuscuta subgen. Grammica</taxon>
        <taxon>Cuscuta sect. Cleistogrammica</taxon>
    </lineage>
</organism>
<dbReference type="OrthoDB" id="1711708at2759"/>
<keyword evidence="2" id="KW-1185">Reference proteome</keyword>